<evidence type="ECO:0000256" key="5">
    <source>
        <dbReference type="ARBA" id="ARBA00023235"/>
    </source>
</evidence>
<evidence type="ECO:0000256" key="6">
    <source>
        <dbReference type="ARBA" id="ARBA00034617"/>
    </source>
</evidence>
<dbReference type="EMBL" id="CP132191">
    <property type="protein sequence ID" value="WLP85538.1"/>
    <property type="molecule type" value="Genomic_DNA"/>
</dbReference>
<evidence type="ECO:0000256" key="4">
    <source>
        <dbReference type="ARBA" id="ARBA00022840"/>
    </source>
</evidence>
<comment type="catalytic activity">
    <reaction evidence="6">
        <text>Couples ATP hydrolysis with the unwinding of duplex DNA by translocating in the 3'-5' direction.</text>
        <dbReference type="EC" id="5.6.2.4"/>
    </reaction>
</comment>
<evidence type="ECO:0000256" key="9">
    <source>
        <dbReference type="PROSITE-ProRule" id="PRU00560"/>
    </source>
</evidence>
<dbReference type="EC" id="5.6.2.4" evidence="7"/>
<keyword evidence="1 9" id="KW-0547">Nucleotide-binding</keyword>
<gene>
    <name evidence="11" type="ORF">Q8852_04450</name>
</gene>
<dbReference type="InterPro" id="IPR000212">
    <property type="entry name" value="DNA_helicase_UvrD/REP"/>
</dbReference>
<sequence>MKRTKEEKKQFKSALREYKIFLKTFNRYQIDQYQDKLESMTSFNDELIALNKFWYKRLTKKFENIKHLVNKWNEYLPIISNFSYDDYLQNIEQLLPTDEIKNFEALDFLVSNRINNKQTRNFVKGMSEIKKYNDDIKQQYKLFKQYSIDINDFNKMGYLNQNYQEMLKDKSKKLKEELQQFKKRFYDFNILLNIEPFIKSHNLSYLQTSIRNDLFDNINGKSLDKEQREAILKDENALLVVAGAGSGKTLTICGKIKYLLEKENVDPSEILCLSYSVKSVNDLQEKINLINPELQASTFHSLGLKILNTAQHKIQNVDDQFDNRIEEYFRTEITSKPKMMRKVIEFCGLYLNNDYKGVEQEQLDAVNDSRSDNFNTQREALKSLGNITNKITLKKEKVKSYEELIIANYYFVNGINYEYEKPYEIDLTTSEKRQYKPDFYLSDYGIYHEHYGIDRDGRNGAFSQAENKKYNEIKEWKDQLHLQNNTKYINTFSYEFKERNIFKHLEEQLQRFNVKFRKLDDQEILDCWNSNYQGWDFSIFIHIMKHFLNLYKGKYESEYGFNELIEKCSYRTDYKRTTLFLEIAKDIYLYYKDLLHSLNRIDFDDMILKSISALKTVDKSLFNYKYIIVDEFQDISHSRLKLLKNLIDRSDAKLFAVGDDWQSIYSFNGCDINIFLDFKKHFPSGDISKITTTHRNSQELQDIAVYFVTKNKNQIKKDINSAITLENSIKAAFYSENQTHECLDYVLSDIESKNPNASVLLLGRNNSDIEDYLGEELKIKGHHNSKIMRLTSNKYKGFDIKFATVHGSKGLEDEFVVILNANDTAAGFPNKMEDDSIINLVLDKTQGYDFDEERRLWYVALTRTKSYTYVIADKKRPSVFLREIYNACDVIFPQQNKNSQNTITKLKSFPCKQCNQGELLGNFFKDYYKCNMCRCKIKETDLINPKFCPRCGDYIIWFQNKNGSRFQNCRNYRKCQPRQNYYKYNYKYTRNKNFRKRKTSALSFLNFL</sequence>
<protein>
    <recommendedName>
        <fullName evidence="7">DNA 3'-5' helicase</fullName>
        <ecNumber evidence="7">5.6.2.4</ecNumber>
    </recommendedName>
</protein>
<keyword evidence="4 9" id="KW-0067">ATP-binding</keyword>
<dbReference type="InterPro" id="IPR027417">
    <property type="entry name" value="P-loop_NTPase"/>
</dbReference>
<keyword evidence="3 9" id="KW-0347">Helicase</keyword>
<evidence type="ECO:0000313" key="12">
    <source>
        <dbReference type="Proteomes" id="UP001237011"/>
    </source>
</evidence>
<evidence type="ECO:0000256" key="8">
    <source>
        <dbReference type="ARBA" id="ARBA00048988"/>
    </source>
</evidence>
<feature type="domain" description="UvrD-like helicase ATP-binding" evidence="10">
    <location>
        <begin position="221"/>
        <end position="697"/>
    </location>
</feature>
<evidence type="ECO:0000259" key="10">
    <source>
        <dbReference type="PROSITE" id="PS51198"/>
    </source>
</evidence>
<dbReference type="PANTHER" id="PTHR11070:SF63">
    <property type="entry name" value="DNA HELICASE IV"/>
    <property type="match status" value="1"/>
</dbReference>
<dbReference type="SUPFAM" id="SSF52540">
    <property type="entry name" value="P-loop containing nucleoside triphosphate hydrolases"/>
    <property type="match status" value="1"/>
</dbReference>
<keyword evidence="2 9" id="KW-0378">Hydrolase</keyword>
<reference evidence="11" key="1">
    <citation type="submission" date="2023-08" db="EMBL/GenBank/DDBJ databases">
        <title>Complete genome sequence of Mycoplasma seminis 2200.</title>
        <authorList>
            <person name="Spergser J."/>
        </authorList>
    </citation>
    <scope>NUCLEOTIDE SEQUENCE [LARGE SCALE GENOMIC DNA]</scope>
    <source>
        <strain evidence="11">2200</strain>
    </source>
</reference>
<accession>A0ABY9HAA8</accession>
<evidence type="ECO:0000313" key="11">
    <source>
        <dbReference type="EMBL" id="WLP85538.1"/>
    </source>
</evidence>
<dbReference type="Proteomes" id="UP001237011">
    <property type="component" value="Chromosome"/>
</dbReference>
<keyword evidence="5" id="KW-0413">Isomerase</keyword>
<dbReference type="InterPro" id="IPR014016">
    <property type="entry name" value="UvrD-like_ATP-bd"/>
</dbReference>
<comment type="catalytic activity">
    <reaction evidence="8">
        <text>ATP + H2O = ADP + phosphate + H(+)</text>
        <dbReference type="Rhea" id="RHEA:13065"/>
        <dbReference type="ChEBI" id="CHEBI:15377"/>
        <dbReference type="ChEBI" id="CHEBI:15378"/>
        <dbReference type="ChEBI" id="CHEBI:30616"/>
        <dbReference type="ChEBI" id="CHEBI:43474"/>
        <dbReference type="ChEBI" id="CHEBI:456216"/>
        <dbReference type="EC" id="5.6.2.4"/>
    </reaction>
</comment>
<evidence type="ECO:0000256" key="3">
    <source>
        <dbReference type="ARBA" id="ARBA00022806"/>
    </source>
</evidence>
<keyword evidence="12" id="KW-1185">Reference proteome</keyword>
<organism evidence="11 12">
    <name type="scientific">Mycoplasma seminis</name>
    <dbReference type="NCBI Taxonomy" id="512749"/>
    <lineage>
        <taxon>Bacteria</taxon>
        <taxon>Bacillati</taxon>
        <taxon>Mycoplasmatota</taxon>
        <taxon>Mollicutes</taxon>
        <taxon>Mycoplasmataceae</taxon>
        <taxon>Mycoplasma</taxon>
    </lineage>
</organism>
<dbReference type="Pfam" id="PF13361">
    <property type="entry name" value="UvrD_C"/>
    <property type="match status" value="1"/>
</dbReference>
<dbReference type="Gene3D" id="3.40.91.30">
    <property type="match status" value="1"/>
</dbReference>
<dbReference type="RefSeq" id="WP_305937970.1">
    <property type="nucleotide sequence ID" value="NZ_CP132191.1"/>
</dbReference>
<dbReference type="InterPro" id="IPR014017">
    <property type="entry name" value="DNA_helicase_UvrD-like_C"/>
</dbReference>
<evidence type="ECO:0000256" key="2">
    <source>
        <dbReference type="ARBA" id="ARBA00022801"/>
    </source>
</evidence>
<dbReference type="Pfam" id="PF00580">
    <property type="entry name" value="UvrD-helicase"/>
    <property type="match status" value="1"/>
</dbReference>
<evidence type="ECO:0000256" key="1">
    <source>
        <dbReference type="ARBA" id="ARBA00022741"/>
    </source>
</evidence>
<proteinExistence type="predicted"/>
<feature type="binding site" evidence="9">
    <location>
        <begin position="242"/>
        <end position="249"/>
    </location>
    <ligand>
        <name>ATP</name>
        <dbReference type="ChEBI" id="CHEBI:30616"/>
    </ligand>
</feature>
<evidence type="ECO:0000256" key="7">
    <source>
        <dbReference type="ARBA" id="ARBA00034808"/>
    </source>
</evidence>
<dbReference type="Gene3D" id="3.40.50.300">
    <property type="entry name" value="P-loop containing nucleotide triphosphate hydrolases"/>
    <property type="match status" value="3"/>
</dbReference>
<dbReference type="PROSITE" id="PS51198">
    <property type="entry name" value="UVRD_HELICASE_ATP_BIND"/>
    <property type="match status" value="1"/>
</dbReference>
<name>A0ABY9HAA8_9MOLU</name>
<dbReference type="PANTHER" id="PTHR11070">
    <property type="entry name" value="UVRD / RECB / PCRA DNA HELICASE FAMILY MEMBER"/>
    <property type="match status" value="1"/>
</dbReference>